<protein>
    <submittedName>
        <fullName evidence="3">Amidohydrolase</fullName>
    </submittedName>
</protein>
<keyword evidence="4" id="KW-1185">Reference proteome</keyword>
<dbReference type="GO" id="GO:0016831">
    <property type="term" value="F:carboxy-lyase activity"/>
    <property type="evidence" value="ECO:0007669"/>
    <property type="project" value="InterPro"/>
</dbReference>
<dbReference type="GO" id="GO:0016787">
    <property type="term" value="F:hydrolase activity"/>
    <property type="evidence" value="ECO:0007669"/>
    <property type="project" value="UniProtKB-KW"/>
</dbReference>
<dbReference type="Pfam" id="PF04909">
    <property type="entry name" value="Amidohydro_2"/>
    <property type="match status" value="1"/>
</dbReference>
<dbReference type="AlphaFoldDB" id="A0A517SFN4"/>
<dbReference type="Proteomes" id="UP000315700">
    <property type="component" value="Chromosome"/>
</dbReference>
<keyword evidence="3" id="KW-0378">Hydrolase</keyword>
<sequence length="296" mass="32586">MRVGRLQTEEAEEYGWNLTSLDGRAEFADDTGYCNMEIWDLHSHLSGVPGRTPEERMAALLEAADRMGVSKLCVYMGMNWSYDPTPEDLRKQNDEVLQALQHWSDRCFGFVYLSPKHVQASLDELERCVANGPMVGVKLWVAEHCNAESVDAIVKRATELKAVIFQHTWIKITGNLPGESTPMDLAELAARHPDAKLICGHTGGDWELGIRAIRNSPSVCVDLGGGDPAAGFTEMALRELGPDRVLYGSDVGGRSYSSQLGKVFGATMSNETRRKILAGNLKRLLGPILKDKGIKV</sequence>
<dbReference type="Gene3D" id="3.20.20.140">
    <property type="entry name" value="Metal-dependent hydrolases"/>
    <property type="match status" value="1"/>
</dbReference>
<evidence type="ECO:0000256" key="1">
    <source>
        <dbReference type="ARBA" id="ARBA00023239"/>
    </source>
</evidence>
<dbReference type="GO" id="GO:0019748">
    <property type="term" value="P:secondary metabolic process"/>
    <property type="evidence" value="ECO:0007669"/>
    <property type="project" value="TreeGrafter"/>
</dbReference>
<dbReference type="PANTHER" id="PTHR21240">
    <property type="entry name" value="2-AMINO-3-CARBOXYLMUCONATE-6-SEMIALDEHYDE DECARBOXYLASE"/>
    <property type="match status" value="1"/>
</dbReference>
<dbReference type="EMBL" id="CP036271">
    <property type="protein sequence ID" value="QDT54932.1"/>
    <property type="molecule type" value="Genomic_DNA"/>
</dbReference>
<dbReference type="KEGG" id="ccos:Pan44_29720"/>
<keyword evidence="1" id="KW-0456">Lyase</keyword>
<name>A0A517SFN4_9PLAN</name>
<dbReference type="InterPro" id="IPR006680">
    <property type="entry name" value="Amidohydro-rel"/>
</dbReference>
<dbReference type="GO" id="GO:0005737">
    <property type="term" value="C:cytoplasm"/>
    <property type="evidence" value="ECO:0007669"/>
    <property type="project" value="TreeGrafter"/>
</dbReference>
<dbReference type="InParanoid" id="A0A517SFN4"/>
<proteinExistence type="predicted"/>
<evidence type="ECO:0000313" key="3">
    <source>
        <dbReference type="EMBL" id="QDT54932.1"/>
    </source>
</evidence>
<organism evidence="3 4">
    <name type="scientific">Caulifigura coniformis</name>
    <dbReference type="NCBI Taxonomy" id="2527983"/>
    <lineage>
        <taxon>Bacteria</taxon>
        <taxon>Pseudomonadati</taxon>
        <taxon>Planctomycetota</taxon>
        <taxon>Planctomycetia</taxon>
        <taxon>Planctomycetales</taxon>
        <taxon>Planctomycetaceae</taxon>
        <taxon>Caulifigura</taxon>
    </lineage>
</organism>
<dbReference type="InterPro" id="IPR032465">
    <property type="entry name" value="ACMSD"/>
</dbReference>
<reference evidence="3 4" key="1">
    <citation type="submission" date="2019-02" db="EMBL/GenBank/DDBJ databases">
        <title>Deep-cultivation of Planctomycetes and their phenomic and genomic characterization uncovers novel biology.</title>
        <authorList>
            <person name="Wiegand S."/>
            <person name="Jogler M."/>
            <person name="Boedeker C."/>
            <person name="Pinto D."/>
            <person name="Vollmers J."/>
            <person name="Rivas-Marin E."/>
            <person name="Kohn T."/>
            <person name="Peeters S.H."/>
            <person name="Heuer A."/>
            <person name="Rast P."/>
            <person name="Oberbeckmann S."/>
            <person name="Bunk B."/>
            <person name="Jeske O."/>
            <person name="Meyerdierks A."/>
            <person name="Storesund J.E."/>
            <person name="Kallscheuer N."/>
            <person name="Luecker S."/>
            <person name="Lage O.M."/>
            <person name="Pohl T."/>
            <person name="Merkel B.J."/>
            <person name="Hornburger P."/>
            <person name="Mueller R.-W."/>
            <person name="Bruemmer F."/>
            <person name="Labrenz M."/>
            <person name="Spormann A.M."/>
            <person name="Op den Camp H."/>
            <person name="Overmann J."/>
            <person name="Amann R."/>
            <person name="Jetten M.S.M."/>
            <person name="Mascher T."/>
            <person name="Medema M.H."/>
            <person name="Devos D.P."/>
            <person name="Kaster A.-K."/>
            <person name="Ovreas L."/>
            <person name="Rohde M."/>
            <person name="Galperin M.Y."/>
            <person name="Jogler C."/>
        </authorList>
    </citation>
    <scope>NUCLEOTIDE SEQUENCE [LARGE SCALE GENOMIC DNA]</scope>
    <source>
        <strain evidence="3 4">Pan44</strain>
    </source>
</reference>
<evidence type="ECO:0000313" key="4">
    <source>
        <dbReference type="Proteomes" id="UP000315700"/>
    </source>
</evidence>
<feature type="domain" description="Amidohydrolase-related" evidence="2">
    <location>
        <begin position="85"/>
        <end position="286"/>
    </location>
</feature>
<gene>
    <name evidence="3" type="ORF">Pan44_29720</name>
</gene>
<dbReference type="SUPFAM" id="SSF51556">
    <property type="entry name" value="Metallo-dependent hydrolases"/>
    <property type="match status" value="1"/>
</dbReference>
<dbReference type="PANTHER" id="PTHR21240:SF28">
    <property type="entry name" value="ISO-OROTATE DECARBOXYLASE (EUROFUNG)"/>
    <property type="match status" value="1"/>
</dbReference>
<accession>A0A517SFN4</accession>
<dbReference type="InterPro" id="IPR032466">
    <property type="entry name" value="Metal_Hydrolase"/>
</dbReference>
<evidence type="ECO:0000259" key="2">
    <source>
        <dbReference type="Pfam" id="PF04909"/>
    </source>
</evidence>